<reference evidence="1 2" key="2">
    <citation type="submission" date="2007-09" db="EMBL/GenBank/DDBJ databases">
        <title>Draft genome sequence of Clostridium bolteae (ATCC BAA-613).</title>
        <authorList>
            <person name="Sudarsanam P."/>
            <person name="Ley R."/>
            <person name="Guruge J."/>
            <person name="Turnbaugh P.J."/>
            <person name="Mahowald M."/>
            <person name="Liep D."/>
            <person name="Gordon J."/>
        </authorList>
    </citation>
    <scope>NUCLEOTIDE SEQUENCE [LARGE SCALE GENOMIC DNA]</scope>
    <source>
        <strain evidence="2">ATCC BAA-613 / DSM 15670 / CCUG 46953 / JCM 12243 / WAL 16351</strain>
    </source>
</reference>
<dbReference type="HOGENOM" id="CLU_3287324_0_0_9"/>
<sequence>MEDTRTGRGGSSFLIILDVAEERNEKYAKCVINYTKCYYA</sequence>
<name>A8S3D3_ENTBW</name>
<proteinExistence type="predicted"/>
<comment type="caution">
    <text evidence="1">The sequence shown here is derived from an EMBL/GenBank/DDBJ whole genome shotgun (WGS) entry which is preliminary data.</text>
</comment>
<dbReference type="AlphaFoldDB" id="A8S3D3"/>
<evidence type="ECO:0000313" key="1">
    <source>
        <dbReference type="EMBL" id="EDP12944.1"/>
    </source>
</evidence>
<reference evidence="1 2" key="1">
    <citation type="submission" date="2007-08" db="EMBL/GenBank/DDBJ databases">
        <authorList>
            <person name="Fulton L."/>
            <person name="Clifton S."/>
            <person name="Fulton B."/>
            <person name="Xu J."/>
            <person name="Minx P."/>
            <person name="Pepin K.H."/>
            <person name="Johnson M."/>
            <person name="Thiruvilangam P."/>
            <person name="Bhonagiri V."/>
            <person name="Nash W.E."/>
            <person name="Mardis E.R."/>
            <person name="Wilson R.K."/>
        </authorList>
    </citation>
    <scope>NUCLEOTIDE SEQUENCE [LARGE SCALE GENOMIC DNA]</scope>
    <source>
        <strain evidence="2">ATCC BAA-613 / DSM 15670 / CCUG 46953 / JCM 12243 / WAL 16351</strain>
    </source>
</reference>
<dbReference type="EMBL" id="ABCC02000057">
    <property type="protein sequence ID" value="EDP12944.1"/>
    <property type="molecule type" value="Genomic_DNA"/>
</dbReference>
<dbReference type="PaxDb" id="411902-CLOBOL_06576"/>
<accession>A8S3D3</accession>
<protein>
    <submittedName>
        <fullName evidence="1">Uncharacterized protein</fullName>
    </submittedName>
</protein>
<dbReference type="Proteomes" id="UP000005396">
    <property type="component" value="Unassembled WGS sequence"/>
</dbReference>
<organism evidence="1 2">
    <name type="scientific">Enterocloster bolteae (strain ATCC BAA-613 / DSM 15670 / CCUG 46953 / JCM 12243 / WAL 16351)</name>
    <name type="common">Clostridium bolteae</name>
    <dbReference type="NCBI Taxonomy" id="411902"/>
    <lineage>
        <taxon>Bacteria</taxon>
        <taxon>Bacillati</taxon>
        <taxon>Bacillota</taxon>
        <taxon>Clostridia</taxon>
        <taxon>Lachnospirales</taxon>
        <taxon>Lachnospiraceae</taxon>
        <taxon>Enterocloster</taxon>
    </lineage>
</organism>
<evidence type="ECO:0000313" key="2">
    <source>
        <dbReference type="Proteomes" id="UP000005396"/>
    </source>
</evidence>
<gene>
    <name evidence="1" type="ORF">CLOBOL_06576</name>
</gene>